<organism evidence="1 2">
    <name type="scientific">Lactuca saligna</name>
    <name type="common">Willowleaf lettuce</name>
    <dbReference type="NCBI Taxonomy" id="75948"/>
    <lineage>
        <taxon>Eukaryota</taxon>
        <taxon>Viridiplantae</taxon>
        <taxon>Streptophyta</taxon>
        <taxon>Embryophyta</taxon>
        <taxon>Tracheophyta</taxon>
        <taxon>Spermatophyta</taxon>
        <taxon>Magnoliopsida</taxon>
        <taxon>eudicotyledons</taxon>
        <taxon>Gunneridae</taxon>
        <taxon>Pentapetalae</taxon>
        <taxon>asterids</taxon>
        <taxon>campanulids</taxon>
        <taxon>Asterales</taxon>
        <taxon>Asteraceae</taxon>
        <taxon>Cichorioideae</taxon>
        <taxon>Cichorieae</taxon>
        <taxon>Lactucinae</taxon>
        <taxon>Lactuca</taxon>
    </lineage>
</organism>
<evidence type="ECO:0000313" key="2">
    <source>
        <dbReference type="Proteomes" id="UP001177003"/>
    </source>
</evidence>
<evidence type="ECO:0000313" key="1">
    <source>
        <dbReference type="EMBL" id="CAI9274834.1"/>
    </source>
</evidence>
<protein>
    <submittedName>
        <fullName evidence="1">Uncharacterized protein</fullName>
    </submittedName>
</protein>
<accession>A0AA35YJ19</accession>
<name>A0AA35YJ19_LACSI</name>
<dbReference type="EMBL" id="OX465079">
    <property type="protein sequence ID" value="CAI9274834.1"/>
    <property type="molecule type" value="Genomic_DNA"/>
</dbReference>
<dbReference type="Proteomes" id="UP001177003">
    <property type="component" value="Chromosome 3"/>
</dbReference>
<proteinExistence type="predicted"/>
<reference evidence="1" key="1">
    <citation type="submission" date="2023-04" db="EMBL/GenBank/DDBJ databases">
        <authorList>
            <person name="Vijverberg K."/>
            <person name="Xiong W."/>
            <person name="Schranz E."/>
        </authorList>
    </citation>
    <scope>NUCLEOTIDE SEQUENCE</scope>
</reference>
<sequence length="155" mass="17063">MDPPAAHQEFKSMMVGLNNCRICHALRANPVIHKDLITEFWINASINKQGADGAGVVESMVKGTQVIVSDQRSSDTLDMKALGPNTFGLMKQSRKAIKVAYQGLKELVKKFVEVENTLAASSINAEIAKEHVAPTPKFQYAFEDVEISDEEEEEG</sequence>
<gene>
    <name evidence="1" type="ORF">LSALG_LOCUS14887</name>
</gene>
<keyword evidence="2" id="KW-1185">Reference proteome</keyword>
<dbReference type="AlphaFoldDB" id="A0AA35YJ19"/>